<sequence>MNDDALADLAEELVTRPFPDGPAHDSSSLDGSTQSGPEAHFVPIAMQESLYETPADYDGSIGELYDDVYDEFEQRRLRAAAVLAARWGSPQPYSFQAELERVMANDDSVSMLDYDLALFTSGEQFPAWRRGDRIVGLLLGQMDKEFPIVLTLAVIARPPS</sequence>
<dbReference type="Proteomes" id="UP001058271">
    <property type="component" value="Chromosome"/>
</dbReference>
<gene>
    <name evidence="2" type="ORF">Drose_05140</name>
</gene>
<evidence type="ECO:0000313" key="2">
    <source>
        <dbReference type="EMBL" id="UWZ37661.1"/>
    </source>
</evidence>
<dbReference type="RefSeq" id="WP_260727022.1">
    <property type="nucleotide sequence ID" value="NZ_BAAABS010000033.1"/>
</dbReference>
<name>A0ABY5Z6L2_9ACTN</name>
<feature type="compositionally biased region" description="Polar residues" evidence="1">
    <location>
        <begin position="25"/>
        <end position="36"/>
    </location>
</feature>
<protein>
    <submittedName>
        <fullName evidence="2">Uncharacterized protein</fullName>
    </submittedName>
</protein>
<dbReference type="EMBL" id="CP073721">
    <property type="protein sequence ID" value="UWZ37661.1"/>
    <property type="molecule type" value="Genomic_DNA"/>
</dbReference>
<evidence type="ECO:0000313" key="3">
    <source>
        <dbReference type="Proteomes" id="UP001058271"/>
    </source>
</evidence>
<accession>A0ABY5Z6L2</accession>
<keyword evidence="3" id="KW-1185">Reference proteome</keyword>
<reference evidence="2" key="1">
    <citation type="submission" date="2021-04" db="EMBL/GenBank/DDBJ databases">
        <title>Biosynthetic gene clusters of Dactylosporangioum roseum.</title>
        <authorList>
            <person name="Hartkoorn R.C."/>
            <person name="Beaudoing E."/>
            <person name="Hot D."/>
            <person name="Moureu S."/>
        </authorList>
    </citation>
    <scope>NUCLEOTIDE SEQUENCE</scope>
    <source>
        <strain evidence="2">NRRL B-16295</strain>
    </source>
</reference>
<feature type="region of interest" description="Disordered" evidence="1">
    <location>
        <begin position="1"/>
        <end position="37"/>
    </location>
</feature>
<organism evidence="2 3">
    <name type="scientific">Dactylosporangium roseum</name>
    <dbReference type="NCBI Taxonomy" id="47989"/>
    <lineage>
        <taxon>Bacteria</taxon>
        <taxon>Bacillati</taxon>
        <taxon>Actinomycetota</taxon>
        <taxon>Actinomycetes</taxon>
        <taxon>Micromonosporales</taxon>
        <taxon>Micromonosporaceae</taxon>
        <taxon>Dactylosporangium</taxon>
    </lineage>
</organism>
<proteinExistence type="predicted"/>
<evidence type="ECO:0000256" key="1">
    <source>
        <dbReference type="SAM" id="MobiDB-lite"/>
    </source>
</evidence>
<feature type="compositionally biased region" description="Acidic residues" evidence="1">
    <location>
        <begin position="1"/>
        <end position="11"/>
    </location>
</feature>